<dbReference type="Proteomes" id="UP000478837">
    <property type="component" value="Unassembled WGS sequence"/>
</dbReference>
<evidence type="ECO:0000313" key="13">
    <source>
        <dbReference type="EMBL" id="NDW21491.1"/>
    </source>
</evidence>
<organism evidence="13 14">
    <name type="scientific">Alteromonas hispanica</name>
    <dbReference type="NCBI Taxonomy" id="315421"/>
    <lineage>
        <taxon>Bacteria</taxon>
        <taxon>Pseudomonadati</taxon>
        <taxon>Pseudomonadota</taxon>
        <taxon>Gammaproteobacteria</taxon>
        <taxon>Alteromonadales</taxon>
        <taxon>Alteromonadaceae</taxon>
        <taxon>Alteromonas/Salinimonas group</taxon>
        <taxon>Alteromonas</taxon>
    </lineage>
</organism>
<evidence type="ECO:0000256" key="4">
    <source>
        <dbReference type="ARBA" id="ARBA00022481"/>
    </source>
</evidence>
<dbReference type="GO" id="GO:0005886">
    <property type="term" value="C:plasma membrane"/>
    <property type="evidence" value="ECO:0007669"/>
    <property type="project" value="UniProtKB-SubCell"/>
</dbReference>
<evidence type="ECO:0000256" key="7">
    <source>
        <dbReference type="ARBA" id="ARBA00022989"/>
    </source>
</evidence>
<gene>
    <name evidence="13" type="ORF">GTW09_08165</name>
</gene>
<dbReference type="PROSITE" id="PS00409">
    <property type="entry name" value="PROKAR_NTER_METHYL"/>
    <property type="match status" value="1"/>
</dbReference>
<keyword evidence="8 11" id="KW-0472">Membrane</keyword>
<comment type="caution">
    <text evidence="13">The sequence shown here is derived from an EMBL/GenBank/DDBJ whole genome shotgun (WGS) entry which is preliminary data.</text>
</comment>
<evidence type="ECO:0000256" key="3">
    <source>
        <dbReference type="ARBA" id="ARBA00022475"/>
    </source>
</evidence>
<dbReference type="InterPro" id="IPR012902">
    <property type="entry name" value="N_methyl_site"/>
</dbReference>
<dbReference type="InterPro" id="IPR022346">
    <property type="entry name" value="T2SS_GspH"/>
</dbReference>
<keyword evidence="4" id="KW-0488">Methylation</keyword>
<keyword evidence="7 11" id="KW-1133">Transmembrane helix</keyword>
<dbReference type="GO" id="GO:0015628">
    <property type="term" value="P:protein secretion by the type II secretion system"/>
    <property type="evidence" value="ECO:0007669"/>
    <property type="project" value="InterPro"/>
</dbReference>
<dbReference type="NCBIfam" id="TIGR02532">
    <property type="entry name" value="IV_pilin_GFxxxE"/>
    <property type="match status" value="1"/>
</dbReference>
<dbReference type="SUPFAM" id="SSF54523">
    <property type="entry name" value="Pili subunits"/>
    <property type="match status" value="1"/>
</dbReference>
<dbReference type="AlphaFoldDB" id="A0A6L9MUI5"/>
<evidence type="ECO:0000259" key="12">
    <source>
        <dbReference type="Pfam" id="PF12019"/>
    </source>
</evidence>
<evidence type="ECO:0000256" key="5">
    <source>
        <dbReference type="ARBA" id="ARBA00022519"/>
    </source>
</evidence>
<dbReference type="EMBL" id="JAAAWP010000004">
    <property type="protein sequence ID" value="NDW21491.1"/>
    <property type="molecule type" value="Genomic_DNA"/>
</dbReference>
<keyword evidence="3" id="KW-1003">Cell membrane</keyword>
<keyword evidence="14" id="KW-1185">Reference proteome</keyword>
<protein>
    <recommendedName>
        <fullName evidence="2">Type II secretion system protein H</fullName>
    </recommendedName>
    <alternativeName>
        <fullName evidence="10">General secretion pathway protein H</fullName>
    </alternativeName>
</protein>
<evidence type="ECO:0000256" key="8">
    <source>
        <dbReference type="ARBA" id="ARBA00023136"/>
    </source>
</evidence>
<evidence type="ECO:0000256" key="6">
    <source>
        <dbReference type="ARBA" id="ARBA00022692"/>
    </source>
</evidence>
<keyword evidence="6 11" id="KW-0812">Transmembrane</keyword>
<keyword evidence="5" id="KW-0997">Cell inner membrane</keyword>
<sequence length="198" mass="20940">MIKQQNQHSRTQPDLALGPRQAGLTLLELLIAVAIVAIMLTTVAPAIQSILIKSRITSDLNSLSAVAQRARFTAVDEQSRVVMCPTANYTSCVTDWKNATMIFVDANLNGSRDASEELITTSDPLNSANSIYGISGAITFDEQGGISQAATITLCPKDNNTEYASALLLSLYGRISVAVDSDGDGKKENLSGAALSCS</sequence>
<evidence type="ECO:0000256" key="2">
    <source>
        <dbReference type="ARBA" id="ARBA00021549"/>
    </source>
</evidence>
<name>A0A6L9MUI5_9ALTE</name>
<accession>A0A6L9MUI5</accession>
<dbReference type="InterPro" id="IPR045584">
    <property type="entry name" value="Pilin-like"/>
</dbReference>
<comment type="subcellular location">
    <subcellularLocation>
        <location evidence="1">Cell inner membrane</location>
        <topology evidence="1">Single-pass membrane protein</topology>
    </subcellularLocation>
</comment>
<evidence type="ECO:0000313" key="14">
    <source>
        <dbReference type="Proteomes" id="UP000478837"/>
    </source>
</evidence>
<proteinExistence type="inferred from homology"/>
<comment type="similarity">
    <text evidence="9">Belongs to the GSP H family.</text>
</comment>
<evidence type="ECO:0000256" key="1">
    <source>
        <dbReference type="ARBA" id="ARBA00004377"/>
    </source>
</evidence>
<reference evidence="13 14" key="1">
    <citation type="submission" date="2020-01" db="EMBL/GenBank/DDBJ databases">
        <title>Genomes of bacteria type strains.</title>
        <authorList>
            <person name="Chen J."/>
            <person name="Zhu S."/>
            <person name="Yang J."/>
        </authorList>
    </citation>
    <scope>NUCLEOTIDE SEQUENCE [LARGE SCALE GENOMIC DNA]</scope>
    <source>
        <strain evidence="13 14">LMG 22958</strain>
    </source>
</reference>
<dbReference type="RefSeq" id="WP_163111492.1">
    <property type="nucleotide sequence ID" value="NZ_JAAAWP010000004.1"/>
</dbReference>
<evidence type="ECO:0000256" key="9">
    <source>
        <dbReference type="ARBA" id="ARBA00025772"/>
    </source>
</evidence>
<dbReference type="Gene3D" id="3.55.40.10">
    <property type="entry name" value="minor pseudopilin epsh domain"/>
    <property type="match status" value="1"/>
</dbReference>
<evidence type="ECO:0000256" key="10">
    <source>
        <dbReference type="ARBA" id="ARBA00030775"/>
    </source>
</evidence>
<feature type="domain" description="General secretion pathway GspH" evidence="12">
    <location>
        <begin position="61"/>
        <end position="164"/>
    </location>
</feature>
<dbReference type="Pfam" id="PF12019">
    <property type="entry name" value="GspH"/>
    <property type="match status" value="1"/>
</dbReference>
<feature type="transmembrane region" description="Helical" evidence="11">
    <location>
        <begin position="29"/>
        <end position="52"/>
    </location>
</feature>
<evidence type="ECO:0000256" key="11">
    <source>
        <dbReference type="SAM" id="Phobius"/>
    </source>
</evidence>
<dbReference type="Pfam" id="PF07963">
    <property type="entry name" value="N_methyl"/>
    <property type="match status" value="1"/>
</dbReference>
<dbReference type="GO" id="GO:0015627">
    <property type="term" value="C:type II protein secretion system complex"/>
    <property type="evidence" value="ECO:0007669"/>
    <property type="project" value="InterPro"/>
</dbReference>